<keyword evidence="3" id="KW-0479">Metal-binding</keyword>
<dbReference type="RefSeq" id="WP_379659225.1">
    <property type="nucleotide sequence ID" value="NZ_JBHUCO010000031.1"/>
</dbReference>
<dbReference type="EC" id="3.4.-.-" evidence="8"/>
<keyword evidence="4" id="KW-0732">Signal</keyword>
<comment type="caution">
    <text evidence="8">The sequence shown here is derived from an EMBL/GenBank/DDBJ whole genome shotgun (WGS) entry which is preliminary data.</text>
</comment>
<dbReference type="GO" id="GO:0016787">
    <property type="term" value="F:hydrolase activity"/>
    <property type="evidence" value="ECO:0007669"/>
    <property type="project" value="UniProtKB-KW"/>
</dbReference>
<accession>A0ABW4F0G2</accession>
<name>A0ABW4F0G2_9PSEU</name>
<evidence type="ECO:0000256" key="5">
    <source>
        <dbReference type="ARBA" id="ARBA00022801"/>
    </source>
</evidence>
<dbReference type="SUPFAM" id="SSF53187">
    <property type="entry name" value="Zn-dependent exopeptidases"/>
    <property type="match status" value="1"/>
</dbReference>
<dbReference type="InterPro" id="IPR007484">
    <property type="entry name" value="Peptidase_M28"/>
</dbReference>
<evidence type="ECO:0000313" key="9">
    <source>
        <dbReference type="Proteomes" id="UP001597114"/>
    </source>
</evidence>
<dbReference type="Gene3D" id="3.40.630.10">
    <property type="entry name" value="Zn peptidases"/>
    <property type="match status" value="1"/>
</dbReference>
<dbReference type="InterPro" id="IPR041756">
    <property type="entry name" value="M28_SGAP-like"/>
</dbReference>
<protein>
    <submittedName>
        <fullName evidence="8">M28 family metallopeptidase</fullName>
        <ecNumber evidence="8">3.4.-.-</ecNumber>
    </submittedName>
</protein>
<evidence type="ECO:0000256" key="4">
    <source>
        <dbReference type="ARBA" id="ARBA00022729"/>
    </source>
</evidence>
<dbReference type="CDD" id="cd03876">
    <property type="entry name" value="M28_SGAP_like"/>
    <property type="match status" value="1"/>
</dbReference>
<evidence type="ECO:0000259" key="7">
    <source>
        <dbReference type="Pfam" id="PF04389"/>
    </source>
</evidence>
<proteinExistence type="inferred from homology"/>
<feature type="domain" description="Peptidase M28" evidence="7">
    <location>
        <begin position="107"/>
        <end position="321"/>
    </location>
</feature>
<evidence type="ECO:0000256" key="3">
    <source>
        <dbReference type="ARBA" id="ARBA00022723"/>
    </source>
</evidence>
<keyword evidence="2" id="KW-0645">Protease</keyword>
<dbReference type="PANTHER" id="PTHR12147">
    <property type="entry name" value="METALLOPEPTIDASE M28 FAMILY MEMBER"/>
    <property type="match status" value="1"/>
</dbReference>
<dbReference type="PANTHER" id="PTHR12147:SF26">
    <property type="entry name" value="PEPTIDASE M28 DOMAIN-CONTAINING PROTEIN"/>
    <property type="match status" value="1"/>
</dbReference>
<organism evidence="8 9">
    <name type="scientific">Pseudonocardia yunnanensis</name>
    <dbReference type="NCBI Taxonomy" id="58107"/>
    <lineage>
        <taxon>Bacteria</taxon>
        <taxon>Bacillati</taxon>
        <taxon>Actinomycetota</taxon>
        <taxon>Actinomycetes</taxon>
        <taxon>Pseudonocardiales</taxon>
        <taxon>Pseudonocardiaceae</taxon>
        <taxon>Pseudonocardia</taxon>
    </lineage>
</organism>
<evidence type="ECO:0000256" key="2">
    <source>
        <dbReference type="ARBA" id="ARBA00022670"/>
    </source>
</evidence>
<dbReference type="Pfam" id="PF04389">
    <property type="entry name" value="Peptidase_M28"/>
    <property type="match status" value="1"/>
</dbReference>
<evidence type="ECO:0000256" key="1">
    <source>
        <dbReference type="ARBA" id="ARBA00005957"/>
    </source>
</evidence>
<keyword evidence="6" id="KW-0862">Zinc</keyword>
<dbReference type="EMBL" id="JBHUCO010000031">
    <property type="protein sequence ID" value="MFD1521008.1"/>
    <property type="molecule type" value="Genomic_DNA"/>
</dbReference>
<evidence type="ECO:0000256" key="6">
    <source>
        <dbReference type="ARBA" id="ARBA00022833"/>
    </source>
</evidence>
<dbReference type="Proteomes" id="UP001597114">
    <property type="component" value="Unassembled WGS sequence"/>
</dbReference>
<reference evidence="9" key="1">
    <citation type="journal article" date="2019" name="Int. J. Syst. Evol. Microbiol.">
        <title>The Global Catalogue of Microorganisms (GCM) 10K type strain sequencing project: providing services to taxonomists for standard genome sequencing and annotation.</title>
        <authorList>
            <consortium name="The Broad Institute Genomics Platform"/>
            <consortium name="The Broad Institute Genome Sequencing Center for Infectious Disease"/>
            <person name="Wu L."/>
            <person name="Ma J."/>
        </authorList>
    </citation>
    <scope>NUCLEOTIDE SEQUENCE [LARGE SCALE GENOMIC DNA]</scope>
    <source>
        <strain evidence="9">CCM 7043</strain>
    </source>
</reference>
<keyword evidence="9" id="KW-1185">Reference proteome</keyword>
<comment type="similarity">
    <text evidence="1">Belongs to the peptidase M28 family. M28A subfamily.</text>
</comment>
<dbReference type="InterPro" id="IPR045175">
    <property type="entry name" value="M28_fam"/>
</dbReference>
<gene>
    <name evidence="8" type="ORF">ACFSJD_26160</name>
</gene>
<evidence type="ECO:0000313" key="8">
    <source>
        <dbReference type="EMBL" id="MFD1521008.1"/>
    </source>
</evidence>
<keyword evidence="5 8" id="KW-0378">Hydrolase</keyword>
<sequence length="335" mass="34635">MAAAVTAATGAVLSGCSSSEPTEIQLPPVTSPLHSELVAGVSGAGTMPHLEALQRIADNNGGNRATPGPGYDASVDYVAGVLRDAGFDVTTPTFTMRRRGQEFTVRNVIAQTRTGSPDHVVMAGAHLDSVPEGPGINDNATGVASLLEIGTRMGGSPPITNAVRFGFWGAEEIDLNGSTAYVEALTPAERDAIALYINIDMAASPNAGYFVNGGAAGRGSRSGPPGSATVGRVLMEELTAKGVAAELVRFDRGSDHVPFVEANIPTGGVYAGDGETKTPEQAAAWGGQPGVVFDVCYHQACDRVDTINRTALDDFTDAMAGTIIRFATSREVLTR</sequence>